<sequence length="363" mass="40168">MTGMSKLLEPVFDAVKARNPNEPEFIQATEEILHSLGPVVEAEGGEKYIDVAKAIFEPERVVQFRVSWYDDDGKLHVNRGFRVQMNSAIGPYKGGLRLHPTVNLSILKFLATEQVLKNAVTTLPLGGGKGGSDFNPKGRSEAEIRRFCQAFMGELYRHIGPDTDVPAGDIGVSGREVGYMFGAYKKITNRFQGILTGKGPTFGGSLIRPESTGYGLVFFVRRGHQTSTMSSGRATVARRRPTSRRGPQMSGSVATARRPSTRATTGTGSRRGPQWRRGPRVRPCPRWTGAGRRSTGRSRVGRRPRRCGRYHYPLAVAARQPPRQQSPAQTTPRRRRATPNSPSRSRHPKVQDRGSRVTYCPQS</sequence>
<evidence type="ECO:0000256" key="1">
    <source>
        <dbReference type="ARBA" id="ARBA00006382"/>
    </source>
</evidence>
<dbReference type="PROSITE" id="PS00074">
    <property type="entry name" value="GLFV_DEHYDROGENASE"/>
    <property type="match status" value="1"/>
</dbReference>
<dbReference type="Gene3D" id="3.40.50.10860">
    <property type="entry name" value="Leucine Dehydrogenase, chain A, domain 1"/>
    <property type="match status" value="1"/>
</dbReference>
<dbReference type="Proteomes" id="UP000218209">
    <property type="component" value="Unassembled WGS sequence"/>
</dbReference>
<keyword evidence="7" id="KW-1185">Reference proteome</keyword>
<feature type="compositionally biased region" description="Basic residues" evidence="4">
    <location>
        <begin position="294"/>
        <end position="309"/>
    </location>
</feature>
<dbReference type="Gene3D" id="1.10.285.10">
    <property type="entry name" value="Glutamate Dehydrogenase, chain A, domain 3"/>
    <property type="match status" value="1"/>
</dbReference>
<gene>
    <name evidence="6" type="ORF">BU14_0602s0009</name>
</gene>
<dbReference type="PRINTS" id="PR00082">
    <property type="entry name" value="GLFDHDRGNASE"/>
</dbReference>
<dbReference type="PANTHER" id="PTHR43571:SF1">
    <property type="entry name" value="NADP-SPECIFIC GLUTAMATE DEHYDROGENASE 1-RELATED"/>
    <property type="match status" value="1"/>
</dbReference>
<dbReference type="SUPFAM" id="SSF53223">
    <property type="entry name" value="Aminoacid dehydrogenase-like, N-terminal domain"/>
    <property type="match status" value="1"/>
</dbReference>
<organism evidence="6 7">
    <name type="scientific">Porphyra umbilicalis</name>
    <name type="common">Purple laver</name>
    <name type="synonym">Red alga</name>
    <dbReference type="NCBI Taxonomy" id="2786"/>
    <lineage>
        <taxon>Eukaryota</taxon>
        <taxon>Rhodophyta</taxon>
        <taxon>Bangiophyceae</taxon>
        <taxon>Bangiales</taxon>
        <taxon>Bangiaceae</taxon>
        <taxon>Porphyra</taxon>
    </lineage>
</organism>
<keyword evidence="3" id="KW-0560">Oxidoreductase</keyword>
<dbReference type="AlphaFoldDB" id="A0A1X6NRE5"/>
<dbReference type="PANTHER" id="PTHR43571">
    <property type="entry name" value="NADP-SPECIFIC GLUTAMATE DEHYDROGENASE 1-RELATED"/>
    <property type="match status" value="1"/>
</dbReference>
<dbReference type="GO" id="GO:0004354">
    <property type="term" value="F:glutamate dehydrogenase (NADP+) activity"/>
    <property type="evidence" value="ECO:0007669"/>
    <property type="project" value="UniProtKB-EC"/>
</dbReference>
<evidence type="ECO:0000259" key="5">
    <source>
        <dbReference type="Pfam" id="PF02812"/>
    </source>
</evidence>
<evidence type="ECO:0000313" key="6">
    <source>
        <dbReference type="EMBL" id="OSX71100.1"/>
    </source>
</evidence>
<feature type="region of interest" description="Disordered" evidence="4">
    <location>
        <begin position="225"/>
        <end position="363"/>
    </location>
</feature>
<dbReference type="FunFam" id="3.40.50.10860:FF:000002">
    <property type="entry name" value="Glutamate dehydrogenase"/>
    <property type="match status" value="1"/>
</dbReference>
<dbReference type="GO" id="GO:0006537">
    <property type="term" value="P:glutamate biosynthetic process"/>
    <property type="evidence" value="ECO:0007669"/>
    <property type="project" value="TreeGrafter"/>
</dbReference>
<reference evidence="6 7" key="1">
    <citation type="submission" date="2017-03" db="EMBL/GenBank/DDBJ databases">
        <title>WGS assembly of Porphyra umbilicalis.</title>
        <authorList>
            <person name="Brawley S.H."/>
            <person name="Blouin N.A."/>
            <person name="Ficko-Blean E."/>
            <person name="Wheeler G.L."/>
            <person name="Lohr M."/>
            <person name="Goodson H.V."/>
            <person name="Jenkins J.W."/>
            <person name="Blaby-Haas C.E."/>
            <person name="Helliwell K.E."/>
            <person name="Chan C."/>
            <person name="Marriage T."/>
            <person name="Bhattacharya D."/>
            <person name="Klein A.S."/>
            <person name="Badis Y."/>
            <person name="Brodie J."/>
            <person name="Cao Y."/>
            <person name="Collen J."/>
            <person name="Dittami S.M."/>
            <person name="Gachon C.M."/>
            <person name="Green B.R."/>
            <person name="Karpowicz S."/>
            <person name="Kim J.W."/>
            <person name="Kudahl U."/>
            <person name="Lin S."/>
            <person name="Michel G."/>
            <person name="Mittag M."/>
            <person name="Olson B.J."/>
            <person name="Pangilinan J."/>
            <person name="Peng Y."/>
            <person name="Qiu H."/>
            <person name="Shu S."/>
            <person name="Singer J.T."/>
            <person name="Smith A.G."/>
            <person name="Sprecher B.N."/>
            <person name="Wagner V."/>
            <person name="Wang W."/>
            <person name="Wang Z.-Y."/>
            <person name="Yan J."/>
            <person name="Yarish C."/>
            <person name="Zoeuner-Riek S."/>
            <person name="Zhuang Y."/>
            <person name="Zou Y."/>
            <person name="Lindquist E.A."/>
            <person name="Grimwood J."/>
            <person name="Barry K."/>
            <person name="Rokhsar D.S."/>
            <person name="Schmutz J."/>
            <person name="Stiller J.W."/>
            <person name="Grossman A.R."/>
            <person name="Prochnik S.E."/>
        </authorList>
    </citation>
    <scope>NUCLEOTIDE SEQUENCE [LARGE SCALE GENOMIC DNA]</scope>
    <source>
        <strain evidence="6">4086291</strain>
    </source>
</reference>
<evidence type="ECO:0000256" key="4">
    <source>
        <dbReference type="SAM" id="MobiDB-lite"/>
    </source>
</evidence>
<dbReference type="InterPro" id="IPR033524">
    <property type="entry name" value="Glu/Leu/Phe/Val_DH_AS"/>
</dbReference>
<dbReference type="EC" id="1.4.1.4" evidence="2"/>
<name>A0A1X6NRE5_PORUM</name>
<feature type="compositionally biased region" description="Low complexity" evidence="4">
    <location>
        <begin position="317"/>
        <end position="331"/>
    </location>
</feature>
<dbReference type="Pfam" id="PF02812">
    <property type="entry name" value="ELFV_dehydrog_N"/>
    <property type="match status" value="1"/>
</dbReference>
<feature type="domain" description="Glutamate/phenylalanine/leucine/valine/L-tryptophan dehydrogenase dimerisation" evidence="5">
    <location>
        <begin position="58"/>
        <end position="186"/>
    </location>
</feature>
<evidence type="ECO:0000256" key="2">
    <source>
        <dbReference type="ARBA" id="ARBA00012907"/>
    </source>
</evidence>
<evidence type="ECO:0000313" key="7">
    <source>
        <dbReference type="Proteomes" id="UP000218209"/>
    </source>
</evidence>
<dbReference type="EMBL" id="KV919171">
    <property type="protein sequence ID" value="OSX71100.1"/>
    <property type="molecule type" value="Genomic_DNA"/>
</dbReference>
<dbReference type="InterPro" id="IPR050724">
    <property type="entry name" value="Glu_Leu_Phe_Val_DH"/>
</dbReference>
<proteinExistence type="inferred from homology"/>
<evidence type="ECO:0000256" key="3">
    <source>
        <dbReference type="ARBA" id="ARBA00023002"/>
    </source>
</evidence>
<dbReference type="InterPro" id="IPR046346">
    <property type="entry name" value="Aminoacid_DH-like_N_sf"/>
</dbReference>
<protein>
    <recommendedName>
        <fullName evidence="2">glutamate dehydrogenase (NADP(+))</fullName>
        <ecNumber evidence="2">1.4.1.4</ecNumber>
    </recommendedName>
</protein>
<dbReference type="OrthoDB" id="5533464at2759"/>
<dbReference type="InterPro" id="IPR006095">
    <property type="entry name" value="Glu/Leu/Phe/Val/Trp_DH"/>
</dbReference>
<dbReference type="InterPro" id="IPR006097">
    <property type="entry name" value="Glu/Leu/Phe/Val/Trp_DH_dimer"/>
</dbReference>
<comment type="similarity">
    <text evidence="1">Belongs to the Glu/Leu/Phe/Val dehydrogenases family.</text>
</comment>
<accession>A0A1X6NRE5</accession>
<feature type="compositionally biased region" description="Low complexity" evidence="4">
    <location>
        <begin position="254"/>
        <end position="272"/>
    </location>
</feature>
<dbReference type="GO" id="GO:0005829">
    <property type="term" value="C:cytosol"/>
    <property type="evidence" value="ECO:0007669"/>
    <property type="project" value="TreeGrafter"/>
</dbReference>